<feature type="domain" description="MsrB" evidence="8">
    <location>
        <begin position="3"/>
        <end position="124"/>
    </location>
</feature>
<evidence type="ECO:0000256" key="1">
    <source>
        <dbReference type="ARBA" id="ARBA00001947"/>
    </source>
</evidence>
<dbReference type="PANTHER" id="PTHR10173">
    <property type="entry name" value="METHIONINE SULFOXIDE REDUCTASE"/>
    <property type="match status" value="1"/>
</dbReference>
<comment type="catalytic activity">
    <reaction evidence="7">
        <text>L-methionyl-[protein] + [thioredoxin]-disulfide + H2O = L-methionyl-(R)-S-oxide-[protein] + [thioredoxin]-dithiol</text>
        <dbReference type="Rhea" id="RHEA:24164"/>
        <dbReference type="Rhea" id="RHEA-COMP:10698"/>
        <dbReference type="Rhea" id="RHEA-COMP:10700"/>
        <dbReference type="Rhea" id="RHEA-COMP:12313"/>
        <dbReference type="Rhea" id="RHEA-COMP:12314"/>
        <dbReference type="ChEBI" id="CHEBI:15377"/>
        <dbReference type="ChEBI" id="CHEBI:16044"/>
        <dbReference type="ChEBI" id="CHEBI:29950"/>
        <dbReference type="ChEBI" id="CHEBI:45764"/>
        <dbReference type="ChEBI" id="CHEBI:50058"/>
        <dbReference type="EC" id="1.8.4.12"/>
    </reaction>
</comment>
<dbReference type="GO" id="GO:0005737">
    <property type="term" value="C:cytoplasm"/>
    <property type="evidence" value="ECO:0007669"/>
    <property type="project" value="TreeGrafter"/>
</dbReference>
<sequence length="124" mass="13602">MNKANLKKKLTPEQYHVTQEKGTEAPFTGKFVNHKEKGMYTCVVCGTPLFPSDTKFDSGTGWPSFDNALPGAVTRKEDGGHGMKRTEIVCTECGAHLGHVFDDGPTNTGKRYCTNSCSLDFHKS</sequence>
<comment type="cofactor">
    <cofactor evidence="1">
        <name>Zn(2+)</name>
        <dbReference type="ChEBI" id="CHEBI:29105"/>
    </cofactor>
</comment>
<dbReference type="InterPro" id="IPR028427">
    <property type="entry name" value="Met_Sox_Rdtase_MsrB"/>
</dbReference>
<dbReference type="SUPFAM" id="SSF51316">
    <property type="entry name" value="Mss4-like"/>
    <property type="match status" value="1"/>
</dbReference>
<dbReference type="FunFam" id="2.170.150.20:FF:000001">
    <property type="entry name" value="Peptide methionine sulfoxide reductase MsrB"/>
    <property type="match status" value="1"/>
</dbReference>
<evidence type="ECO:0000256" key="5">
    <source>
        <dbReference type="ARBA" id="ARBA00022833"/>
    </source>
</evidence>
<name>A0A2H0K9X2_9BACT</name>
<dbReference type="GO" id="GO:0006979">
    <property type="term" value="P:response to oxidative stress"/>
    <property type="evidence" value="ECO:0007669"/>
    <property type="project" value="InterPro"/>
</dbReference>
<dbReference type="Gene3D" id="2.170.150.20">
    <property type="entry name" value="Peptide methionine sulfoxide reductase"/>
    <property type="match status" value="1"/>
</dbReference>
<comment type="similarity">
    <text evidence="2">Belongs to the MsrB Met sulfoxide reductase family.</text>
</comment>
<evidence type="ECO:0000256" key="4">
    <source>
        <dbReference type="ARBA" id="ARBA00022723"/>
    </source>
</evidence>
<dbReference type="NCBIfam" id="TIGR00357">
    <property type="entry name" value="peptide-methionine (R)-S-oxide reductase MsrB"/>
    <property type="match status" value="1"/>
</dbReference>
<keyword evidence="5" id="KW-0862">Zinc</keyword>
<evidence type="ECO:0000256" key="2">
    <source>
        <dbReference type="ARBA" id="ARBA00007174"/>
    </source>
</evidence>
<proteinExistence type="inferred from homology"/>
<dbReference type="InterPro" id="IPR002579">
    <property type="entry name" value="Met_Sox_Rdtase_MsrB_dom"/>
</dbReference>
<accession>A0A2H0K9X2</accession>
<evidence type="ECO:0000313" key="9">
    <source>
        <dbReference type="EMBL" id="PIQ68017.1"/>
    </source>
</evidence>
<evidence type="ECO:0000313" key="10">
    <source>
        <dbReference type="Proteomes" id="UP000229342"/>
    </source>
</evidence>
<evidence type="ECO:0000259" key="8">
    <source>
        <dbReference type="PROSITE" id="PS51790"/>
    </source>
</evidence>
<dbReference type="InterPro" id="IPR011057">
    <property type="entry name" value="Mss4-like_sf"/>
</dbReference>
<evidence type="ECO:0000256" key="7">
    <source>
        <dbReference type="ARBA" id="ARBA00048488"/>
    </source>
</evidence>
<keyword evidence="6" id="KW-0560">Oxidoreductase</keyword>
<comment type="caution">
    <text evidence="9">The sequence shown here is derived from an EMBL/GenBank/DDBJ whole genome shotgun (WGS) entry which is preliminary data.</text>
</comment>
<reference evidence="9 10" key="1">
    <citation type="submission" date="2017-09" db="EMBL/GenBank/DDBJ databases">
        <title>Depth-based differentiation of microbial function through sediment-hosted aquifers and enrichment of novel symbionts in the deep terrestrial subsurface.</title>
        <authorList>
            <person name="Probst A.J."/>
            <person name="Ladd B."/>
            <person name="Jarett J.K."/>
            <person name="Geller-Mcgrath D.E."/>
            <person name="Sieber C.M."/>
            <person name="Emerson J.B."/>
            <person name="Anantharaman K."/>
            <person name="Thomas B.C."/>
            <person name="Malmstrom R."/>
            <person name="Stieglmeier M."/>
            <person name="Klingl A."/>
            <person name="Woyke T."/>
            <person name="Ryan C.M."/>
            <person name="Banfield J.F."/>
        </authorList>
    </citation>
    <scope>NUCLEOTIDE SEQUENCE [LARGE SCALE GENOMIC DNA]</scope>
    <source>
        <strain evidence="9">CG11_big_fil_rev_8_21_14_0_20_46_11</strain>
    </source>
</reference>
<gene>
    <name evidence="9" type="primary">msrB</name>
    <name evidence="9" type="ORF">COV91_06425</name>
</gene>
<keyword evidence="4" id="KW-0479">Metal-binding</keyword>
<dbReference type="AlphaFoldDB" id="A0A2H0K9X2"/>
<dbReference type="GO" id="GO:0030091">
    <property type="term" value="P:protein repair"/>
    <property type="evidence" value="ECO:0007669"/>
    <property type="project" value="InterPro"/>
</dbReference>
<organism evidence="9 10">
    <name type="scientific">Candidatus Taylorbacteria bacterium CG11_big_fil_rev_8_21_14_0_20_46_11</name>
    <dbReference type="NCBI Taxonomy" id="1975025"/>
    <lineage>
        <taxon>Bacteria</taxon>
        <taxon>Candidatus Tayloriibacteriota</taxon>
    </lineage>
</organism>
<dbReference type="Proteomes" id="UP000229342">
    <property type="component" value="Unassembled WGS sequence"/>
</dbReference>
<dbReference type="GO" id="GO:0033743">
    <property type="term" value="F:peptide-methionine (R)-S-oxide reductase activity"/>
    <property type="evidence" value="ECO:0007669"/>
    <property type="project" value="UniProtKB-EC"/>
</dbReference>
<dbReference type="GO" id="GO:0046872">
    <property type="term" value="F:metal ion binding"/>
    <property type="evidence" value="ECO:0007669"/>
    <property type="project" value="UniProtKB-KW"/>
</dbReference>
<dbReference type="EMBL" id="PCVG01000087">
    <property type="protein sequence ID" value="PIQ68017.1"/>
    <property type="molecule type" value="Genomic_DNA"/>
</dbReference>
<evidence type="ECO:0000256" key="6">
    <source>
        <dbReference type="ARBA" id="ARBA00023002"/>
    </source>
</evidence>
<dbReference type="PROSITE" id="PS51790">
    <property type="entry name" value="MSRB"/>
    <property type="match status" value="1"/>
</dbReference>
<evidence type="ECO:0000256" key="3">
    <source>
        <dbReference type="ARBA" id="ARBA00012499"/>
    </source>
</evidence>
<protein>
    <recommendedName>
        <fullName evidence="3">peptide-methionine (R)-S-oxide reductase</fullName>
        <ecNumber evidence="3">1.8.4.12</ecNumber>
    </recommendedName>
</protein>
<dbReference type="EC" id="1.8.4.12" evidence="3"/>
<dbReference type="Pfam" id="PF01641">
    <property type="entry name" value="SelR"/>
    <property type="match status" value="1"/>
</dbReference>
<dbReference type="PANTHER" id="PTHR10173:SF52">
    <property type="entry name" value="METHIONINE-R-SULFOXIDE REDUCTASE B1"/>
    <property type="match status" value="1"/>
</dbReference>